<organism evidence="1 2">
    <name type="scientific">Litomosoides sigmodontis</name>
    <name type="common">Filarial nematode worm</name>
    <dbReference type="NCBI Taxonomy" id="42156"/>
    <lineage>
        <taxon>Eukaryota</taxon>
        <taxon>Metazoa</taxon>
        <taxon>Ecdysozoa</taxon>
        <taxon>Nematoda</taxon>
        <taxon>Chromadorea</taxon>
        <taxon>Rhabditida</taxon>
        <taxon>Spirurina</taxon>
        <taxon>Spiruromorpha</taxon>
        <taxon>Filarioidea</taxon>
        <taxon>Onchocercidae</taxon>
        <taxon>Litomosoides</taxon>
    </lineage>
</organism>
<reference evidence="1 2" key="1">
    <citation type="submission" date="2018-08" db="EMBL/GenBank/DDBJ databases">
        <authorList>
            <person name="Laetsch R D."/>
            <person name="Stevens L."/>
            <person name="Kumar S."/>
            <person name="Blaxter L. M."/>
        </authorList>
    </citation>
    <scope>NUCLEOTIDE SEQUENCE [LARGE SCALE GENOMIC DNA]</scope>
</reference>
<gene>
    <name evidence="1" type="ORF">NLS_LOCUS7370</name>
</gene>
<dbReference type="Proteomes" id="UP000277928">
    <property type="component" value="Unassembled WGS sequence"/>
</dbReference>
<dbReference type="OrthoDB" id="5842565at2759"/>
<accession>A0A3P6TWW3</accession>
<sequence length="73" mass="8214">MKSANAFYYYSFLVDAIEAVRVSRLIDRRPSSPIDEVKLDISAVSDDFGNFQQLQQLAQLPVFTLSKNAGKMV</sequence>
<proteinExistence type="predicted"/>
<protein>
    <submittedName>
        <fullName evidence="1">Uncharacterized protein</fullName>
    </submittedName>
</protein>
<evidence type="ECO:0000313" key="2">
    <source>
        <dbReference type="Proteomes" id="UP000277928"/>
    </source>
</evidence>
<name>A0A3P6TWW3_LITSI</name>
<keyword evidence="2" id="KW-1185">Reference proteome</keyword>
<dbReference type="AlphaFoldDB" id="A0A3P6TWW3"/>
<dbReference type="EMBL" id="UYRX01000750">
    <property type="protein sequence ID" value="VDK85935.1"/>
    <property type="molecule type" value="Genomic_DNA"/>
</dbReference>
<evidence type="ECO:0000313" key="1">
    <source>
        <dbReference type="EMBL" id="VDK85935.1"/>
    </source>
</evidence>